<name>A0A170ZUC2_TRIIF</name>
<dbReference type="EMBL" id="GEMB01001856">
    <property type="protein sequence ID" value="JAS01315.1"/>
    <property type="molecule type" value="Transcribed_RNA"/>
</dbReference>
<evidence type="ECO:0000313" key="1">
    <source>
        <dbReference type="EMBL" id="JAS01315.1"/>
    </source>
</evidence>
<proteinExistence type="predicted"/>
<organism evidence="1">
    <name type="scientific">Triatoma infestans</name>
    <name type="common">Assassin bug</name>
    <dbReference type="NCBI Taxonomy" id="30076"/>
    <lineage>
        <taxon>Eukaryota</taxon>
        <taxon>Metazoa</taxon>
        <taxon>Ecdysozoa</taxon>
        <taxon>Arthropoda</taxon>
        <taxon>Hexapoda</taxon>
        <taxon>Insecta</taxon>
        <taxon>Pterygota</taxon>
        <taxon>Neoptera</taxon>
        <taxon>Paraneoptera</taxon>
        <taxon>Hemiptera</taxon>
        <taxon>Heteroptera</taxon>
        <taxon>Panheteroptera</taxon>
        <taxon>Cimicomorpha</taxon>
        <taxon>Reduviidae</taxon>
        <taxon>Triatominae</taxon>
        <taxon>Triatoma</taxon>
    </lineage>
</organism>
<sequence length="116" mass="13678">MTVGDFWKHIPGQNPADLSQSRLYPFIFGPVKMVRAPARAGLGNHSIFGHLEMLFLMRQKLVAKERRQLIVTEEISRYYVRYSKILRLVGWIYRFYNNVQTKRKMERSAGTRDQSD</sequence>
<reference evidence="1" key="1">
    <citation type="submission" date="2016-04" db="EMBL/GenBank/DDBJ databases">
        <authorList>
            <person name="Calderon-Fernandez G.M.Sr."/>
        </authorList>
    </citation>
    <scope>NUCLEOTIDE SEQUENCE</scope>
    <source>
        <strain evidence="1">Int1</strain>
        <tissue evidence="1">Integument</tissue>
    </source>
</reference>
<dbReference type="AlphaFoldDB" id="A0A170ZUC2"/>
<accession>A0A170ZUC2</accession>
<protein>
    <submittedName>
        <fullName evidence="1">Integrase core domain</fullName>
    </submittedName>
</protein>
<reference evidence="1" key="2">
    <citation type="journal article" date="2017" name="J. Med. Entomol.">
        <title>Transcriptome Analysis of the Triatoma infestans (Hemiptera: Reduviidae) Integument.</title>
        <authorList>
            <person name="Calderon-Fernandez G.M."/>
            <person name="Moriconi D.E."/>
            <person name="Dulbecco A.B."/>
            <person name="Juarez M.P."/>
        </authorList>
    </citation>
    <scope>NUCLEOTIDE SEQUENCE</scope>
    <source>
        <strain evidence="1">Int1</strain>
        <tissue evidence="1">Integument</tissue>
    </source>
</reference>